<dbReference type="GO" id="GO:0015344">
    <property type="term" value="F:siderophore uptake transmembrane transporter activity"/>
    <property type="evidence" value="ECO:0007669"/>
    <property type="project" value="TreeGrafter"/>
</dbReference>
<evidence type="ECO:0000256" key="2">
    <source>
        <dbReference type="ARBA" id="ARBA00009810"/>
    </source>
</evidence>
<dbReference type="GO" id="GO:0015891">
    <property type="term" value="P:siderophore transport"/>
    <property type="evidence" value="ECO:0007669"/>
    <property type="project" value="InterPro"/>
</dbReference>
<evidence type="ECO:0000256" key="9">
    <source>
        <dbReference type="ARBA" id="ARBA00023065"/>
    </source>
</evidence>
<dbReference type="Pfam" id="PF07715">
    <property type="entry name" value="Plug"/>
    <property type="match status" value="1"/>
</dbReference>
<dbReference type="InterPro" id="IPR039426">
    <property type="entry name" value="TonB-dep_rcpt-like"/>
</dbReference>
<dbReference type="Gene3D" id="2.40.170.20">
    <property type="entry name" value="TonB-dependent receptor, beta-barrel domain"/>
    <property type="match status" value="1"/>
</dbReference>
<dbReference type="SMART" id="SM00965">
    <property type="entry name" value="STN"/>
    <property type="match status" value="1"/>
</dbReference>
<accession>A0A261U5Z1</accession>
<dbReference type="NCBIfam" id="TIGR01783">
    <property type="entry name" value="TonB-siderophor"/>
    <property type="match status" value="1"/>
</dbReference>
<evidence type="ECO:0000256" key="13">
    <source>
        <dbReference type="ARBA" id="ARBA00023237"/>
    </source>
</evidence>
<keyword evidence="10 15" id="KW-0798">TonB box</keyword>
<dbReference type="InterPro" id="IPR000531">
    <property type="entry name" value="Beta-barrel_TonB"/>
</dbReference>
<name>A0A261U5Z1_9BORD</name>
<dbReference type="SUPFAM" id="SSF56935">
    <property type="entry name" value="Porins"/>
    <property type="match status" value="1"/>
</dbReference>
<keyword evidence="5" id="KW-0410">Iron transport</keyword>
<evidence type="ECO:0000256" key="12">
    <source>
        <dbReference type="ARBA" id="ARBA00023170"/>
    </source>
</evidence>
<dbReference type="Proteomes" id="UP000216885">
    <property type="component" value="Unassembled WGS sequence"/>
</dbReference>
<comment type="caution">
    <text evidence="17">The sequence shown here is derived from an EMBL/GenBank/DDBJ whole genome shotgun (WGS) entry which is preliminary data.</text>
</comment>
<gene>
    <name evidence="17" type="ORF">CAL20_08125</name>
</gene>
<dbReference type="Gene3D" id="2.170.130.10">
    <property type="entry name" value="TonB-dependent receptor, plug domain"/>
    <property type="match status" value="1"/>
</dbReference>
<dbReference type="PANTHER" id="PTHR32552">
    <property type="entry name" value="FERRICHROME IRON RECEPTOR-RELATED"/>
    <property type="match status" value="1"/>
</dbReference>
<proteinExistence type="inferred from homology"/>
<evidence type="ECO:0000256" key="14">
    <source>
        <dbReference type="PROSITE-ProRule" id="PRU01360"/>
    </source>
</evidence>
<keyword evidence="3 14" id="KW-0813">Transport</keyword>
<organism evidence="17 18">
    <name type="scientific">Bordetella genomosp. 4</name>
    <dbReference type="NCBI Taxonomy" id="463044"/>
    <lineage>
        <taxon>Bacteria</taxon>
        <taxon>Pseudomonadati</taxon>
        <taxon>Pseudomonadota</taxon>
        <taxon>Betaproteobacteria</taxon>
        <taxon>Burkholderiales</taxon>
        <taxon>Alcaligenaceae</taxon>
        <taxon>Bordetella</taxon>
    </lineage>
</organism>
<dbReference type="InterPro" id="IPR011662">
    <property type="entry name" value="Secretin/TonB_short_N"/>
</dbReference>
<evidence type="ECO:0000256" key="8">
    <source>
        <dbReference type="ARBA" id="ARBA00023004"/>
    </source>
</evidence>
<evidence type="ECO:0000256" key="1">
    <source>
        <dbReference type="ARBA" id="ARBA00004571"/>
    </source>
</evidence>
<protein>
    <submittedName>
        <fullName evidence="17">TonB-dependent siderophore receptor</fullName>
    </submittedName>
</protein>
<keyword evidence="11 14" id="KW-0472">Membrane</keyword>
<evidence type="ECO:0000256" key="4">
    <source>
        <dbReference type="ARBA" id="ARBA00022452"/>
    </source>
</evidence>
<evidence type="ECO:0000313" key="18">
    <source>
        <dbReference type="Proteomes" id="UP000216885"/>
    </source>
</evidence>
<keyword evidence="7" id="KW-0732">Signal</keyword>
<dbReference type="AlphaFoldDB" id="A0A261U5Z1"/>
<evidence type="ECO:0000256" key="11">
    <source>
        <dbReference type="ARBA" id="ARBA00023136"/>
    </source>
</evidence>
<dbReference type="InterPro" id="IPR010105">
    <property type="entry name" value="TonB_sidphr_rcpt"/>
</dbReference>
<dbReference type="InterPro" id="IPR037066">
    <property type="entry name" value="Plug_dom_sf"/>
</dbReference>
<evidence type="ECO:0000256" key="15">
    <source>
        <dbReference type="RuleBase" id="RU003357"/>
    </source>
</evidence>
<evidence type="ECO:0000256" key="10">
    <source>
        <dbReference type="ARBA" id="ARBA00023077"/>
    </source>
</evidence>
<dbReference type="PANTHER" id="PTHR32552:SF68">
    <property type="entry name" value="FERRICHROME OUTER MEMBRANE TRANSPORTER_PHAGE RECEPTOR"/>
    <property type="match status" value="1"/>
</dbReference>
<evidence type="ECO:0000259" key="16">
    <source>
        <dbReference type="SMART" id="SM00965"/>
    </source>
</evidence>
<keyword evidence="8" id="KW-0408">Iron</keyword>
<dbReference type="CDD" id="cd01347">
    <property type="entry name" value="ligand_gated_channel"/>
    <property type="match status" value="1"/>
</dbReference>
<comment type="similarity">
    <text evidence="2 14 15">Belongs to the TonB-dependent receptor family.</text>
</comment>
<keyword evidence="6 14" id="KW-0812">Transmembrane</keyword>
<dbReference type="PROSITE" id="PS52016">
    <property type="entry name" value="TONB_DEPENDENT_REC_3"/>
    <property type="match status" value="1"/>
</dbReference>
<evidence type="ECO:0000256" key="3">
    <source>
        <dbReference type="ARBA" id="ARBA00022448"/>
    </source>
</evidence>
<feature type="domain" description="Secretin/TonB short N-terminal" evidence="16">
    <location>
        <begin position="73"/>
        <end position="123"/>
    </location>
</feature>
<dbReference type="EMBL" id="NEVQ01000012">
    <property type="protein sequence ID" value="OZI57366.1"/>
    <property type="molecule type" value="Genomic_DNA"/>
</dbReference>
<dbReference type="GO" id="GO:0038023">
    <property type="term" value="F:signaling receptor activity"/>
    <property type="evidence" value="ECO:0007669"/>
    <property type="project" value="InterPro"/>
</dbReference>
<dbReference type="InterPro" id="IPR036942">
    <property type="entry name" value="Beta-barrel_TonB_sf"/>
</dbReference>
<dbReference type="InterPro" id="IPR012910">
    <property type="entry name" value="Plug_dom"/>
</dbReference>
<evidence type="ECO:0000256" key="7">
    <source>
        <dbReference type="ARBA" id="ARBA00022729"/>
    </source>
</evidence>
<comment type="subcellular location">
    <subcellularLocation>
        <location evidence="1 14">Cell outer membrane</location>
        <topology evidence="1 14">Multi-pass membrane protein</topology>
    </subcellularLocation>
</comment>
<dbReference type="Pfam" id="PF00593">
    <property type="entry name" value="TonB_dep_Rec_b-barrel"/>
    <property type="match status" value="1"/>
</dbReference>
<dbReference type="GO" id="GO:0009279">
    <property type="term" value="C:cell outer membrane"/>
    <property type="evidence" value="ECO:0007669"/>
    <property type="project" value="UniProtKB-SubCell"/>
</dbReference>
<sequence length="832" mass="89896">MSACHGIRDGRQPAALPALVLALASAGLVSVPAAVWAQAAAQPRQSAAGVRSVSVPAGPLGQVLTAFARQAGVLISFDTGLVSGLSASGLQGSYSAGDGFRAILRGTGLEAYPGTGGWHLRRAPSTAGDTVSLAPVVVQGQSETGTGQTYGVVSTVASTGTKTDTPLLETPQSISVITQAQIAQQGANTLNQVLRYTPGVAVETRGATATRLDQFTIRGFSATTYLDGLRVFGGRDALPQVDAYRLERVDVLKGPSSVMYGQGGPGGVVNQVSKRPVAGQVNEVGSEFGTNALLRGMADVGGSLNDDGTLLYRVVGAGYKANGQLHDTKERRYYVSPMFLWQPTADTRLTVLTHFQRDPDMGAYGALPAMGTVHALPDGSRFSRSFYDGDKGFERSDRKHYSVGYEFEHRFNDTFKATQKLRYVHADAEYRSIYNSGWADPGTYRYLKRGLTGTDVKFDALTLDNNVLANFSTGPFDHTALLGFDYQRVKTDTLSASATGDFLNLDTWNPNYDMGFTMPAFTNDQTQTQYQAGLYFQDQIKLDRLSLLLGGRYDWARTNTNATNLNTGVRTHTPQRAQAFTGRAGLLYLFDNGVAPYFSYSQSFEPQNGTGWDGAPFDPVEGEQYELGVKYEPPGSRTLLTAAIYDLRRKNLTTTDPDPTHICSGGRCSIQAGEVRTRGLELEAKTEPVEGLSVIASYSWMHNAYTKDNPNAAGVSLKGTQPAGVPKHQASAWVHYEMQSGPLAGLGVGAGVRYLGETWGDANNTFKVSSATLFDLGLDYDLGRYQPALKGWQVSLNVANVFDKRYVASCLSEAWCWYGYDRTVKAAVRYRW</sequence>
<keyword evidence="12 17" id="KW-0675">Receptor</keyword>
<keyword evidence="4 14" id="KW-1134">Transmembrane beta strand</keyword>
<keyword evidence="13 14" id="KW-0998">Cell outer membrane</keyword>
<keyword evidence="9" id="KW-0406">Ion transport</keyword>
<reference evidence="17 18" key="1">
    <citation type="submission" date="2017-05" db="EMBL/GenBank/DDBJ databases">
        <title>Complete and WGS of Bordetella genogroups.</title>
        <authorList>
            <person name="Spilker T."/>
            <person name="LiPuma J."/>
        </authorList>
    </citation>
    <scope>NUCLEOTIDE SEQUENCE [LARGE SCALE GENOMIC DNA]</scope>
    <source>
        <strain evidence="17 18">AU9919</strain>
    </source>
</reference>
<dbReference type="FunFam" id="2.170.130.10:FF:000001">
    <property type="entry name" value="Catecholate siderophore TonB-dependent receptor"/>
    <property type="match status" value="1"/>
</dbReference>
<keyword evidence="18" id="KW-1185">Reference proteome</keyword>
<dbReference type="Gene3D" id="3.55.50.30">
    <property type="match status" value="1"/>
</dbReference>
<evidence type="ECO:0000256" key="5">
    <source>
        <dbReference type="ARBA" id="ARBA00022496"/>
    </source>
</evidence>
<evidence type="ECO:0000256" key="6">
    <source>
        <dbReference type="ARBA" id="ARBA00022692"/>
    </source>
</evidence>
<dbReference type="RefSeq" id="WP_094837599.1">
    <property type="nucleotide sequence ID" value="NZ_NEVQ01000012.1"/>
</dbReference>
<evidence type="ECO:0000313" key="17">
    <source>
        <dbReference type="EMBL" id="OZI57366.1"/>
    </source>
</evidence>
<dbReference type="FunFam" id="2.40.170.20:FF:000005">
    <property type="entry name" value="TonB-dependent siderophore receptor"/>
    <property type="match status" value="1"/>
</dbReference>